<accession>A0A7Y0BRP9</accession>
<dbReference type="InterPro" id="IPR029069">
    <property type="entry name" value="HotDog_dom_sf"/>
</dbReference>
<dbReference type="Gene3D" id="3.10.129.10">
    <property type="entry name" value="Hotdog Thioesterase"/>
    <property type="match status" value="1"/>
</dbReference>
<dbReference type="AlphaFoldDB" id="A0A7Y0BRP9"/>
<dbReference type="SUPFAM" id="SSF54637">
    <property type="entry name" value="Thioesterase/thiol ester dehydrase-isomerase"/>
    <property type="match status" value="1"/>
</dbReference>
<dbReference type="Proteomes" id="UP000583556">
    <property type="component" value="Unassembled WGS sequence"/>
</dbReference>
<dbReference type="Pfam" id="PF13279">
    <property type="entry name" value="4HBT_2"/>
    <property type="match status" value="1"/>
</dbReference>
<name>A0A7Y0BRP9_9SPHN</name>
<proteinExistence type="predicted"/>
<gene>
    <name evidence="1" type="ORF">HHL27_15980</name>
</gene>
<evidence type="ECO:0000313" key="2">
    <source>
        <dbReference type="Proteomes" id="UP000583556"/>
    </source>
</evidence>
<keyword evidence="2" id="KW-1185">Reference proteome</keyword>
<dbReference type="EMBL" id="JABBGM010000008">
    <property type="protein sequence ID" value="NML95173.1"/>
    <property type="molecule type" value="Genomic_DNA"/>
</dbReference>
<organism evidence="1 2">
    <name type="scientific">Novosphingobium olei</name>
    <dbReference type="NCBI Taxonomy" id="2728851"/>
    <lineage>
        <taxon>Bacteria</taxon>
        <taxon>Pseudomonadati</taxon>
        <taxon>Pseudomonadota</taxon>
        <taxon>Alphaproteobacteria</taxon>
        <taxon>Sphingomonadales</taxon>
        <taxon>Sphingomonadaceae</taxon>
        <taxon>Novosphingobium</taxon>
    </lineage>
</organism>
<protein>
    <submittedName>
        <fullName evidence="1">Acyl-CoA thioesterase</fullName>
    </submittedName>
</protein>
<dbReference type="CDD" id="cd00586">
    <property type="entry name" value="4HBT"/>
    <property type="match status" value="1"/>
</dbReference>
<comment type="caution">
    <text evidence="1">The sequence shown here is derived from an EMBL/GenBank/DDBJ whole genome shotgun (WGS) entry which is preliminary data.</text>
</comment>
<dbReference type="RefSeq" id="WP_169494387.1">
    <property type="nucleotide sequence ID" value="NZ_JABBGM010000008.1"/>
</dbReference>
<evidence type="ECO:0000313" key="1">
    <source>
        <dbReference type="EMBL" id="NML95173.1"/>
    </source>
</evidence>
<reference evidence="1 2" key="1">
    <citation type="submission" date="2020-04" db="EMBL/GenBank/DDBJ databases">
        <title>Novosphingobium sp. TW-4 isolated from soil.</title>
        <authorList>
            <person name="Dahal R.H."/>
            <person name="Chaudhary D.K."/>
        </authorList>
    </citation>
    <scope>NUCLEOTIDE SEQUENCE [LARGE SCALE GENOMIC DNA]</scope>
    <source>
        <strain evidence="1 2">TW-4</strain>
    </source>
</reference>
<sequence>MKPPAWRLDPAIYPHVCQIQTRYTDEDMLRHVNNIAVAGYYDEARSRFSRAIFNATNAASGESLGAAHGRGRIVTADSRVSYLAEVFHRDDETVEIRTGILRIGTSSYEIGQALIQGGRCAGLCTTVFVQADASGSSPLSPALRAVLEAQMIKAPPQD</sequence>